<feature type="signal peptide" evidence="2">
    <location>
        <begin position="1"/>
        <end position="25"/>
    </location>
</feature>
<evidence type="ECO:0000313" key="3">
    <source>
        <dbReference type="EMBL" id="OSX71642.1"/>
    </source>
</evidence>
<dbReference type="SUPFAM" id="SSF51445">
    <property type="entry name" value="(Trans)glycosidases"/>
    <property type="match status" value="1"/>
</dbReference>
<dbReference type="Proteomes" id="UP000218209">
    <property type="component" value="Unassembled WGS sequence"/>
</dbReference>
<sequence>MRTRGAMTAAAAAAAAAVLWVAATAATATTATATAAGVTTTTGATIGGGGAPATSVALPFPTLRRAAPRPRWARDASVHLGMSLAPFCDTSLTHAQLATSIRSMRDAGVRHVSINVFGTQATEWASAITYGTSADCAVTTPMVRWLVRRVHAAGMRVFLKPHVDLANGHWRGEIRPSAAWFASYRAFIWSWAVVARQEGVATFSVGVEKKRTLGHVGEWLRIIKGVRARFPGEVTYCSNWDSYMAVSPKMWRELDFIGINAYFPLRSTSNDGKPSPMVRQLRDAWEGHAAHISSWKGRIGLPAKRVIFTEAGFKSIANSVQQPYAWRATSGVPVDLKLQRDAYDALMSTMSRYAWWKGVYWWTWEHRQLAFDGDRGYSPQHKPAEGVVRFFYKRRLRAPLHIRIASFERGTAGWTAVPLPTPRRRAAKRRAASAKGRARAAARKRRGTKATATPRKGKGKAKSPRRRTARWLTPLTQTATSRAASTAAARAHRARSSPRRRLTVLRATPPSVTSMGVTHGRRALLLRRTGDGRRWDATARLGNDVASAVAWATARGREGPSNALPLLEMDVTFAARPAGVWARSARGRGPPPWAGLRLAIASTGARERSWALRVAGVSSARDGAAAVTQHVAMPLRTWPSLVGKPRGVVLTLGLEGSWGGDAAALTVYIDNLCVTRMSRIPPPWE</sequence>
<evidence type="ECO:0000256" key="2">
    <source>
        <dbReference type="SAM" id="SignalP"/>
    </source>
</evidence>
<evidence type="ECO:0000256" key="1">
    <source>
        <dbReference type="SAM" id="MobiDB-lite"/>
    </source>
</evidence>
<dbReference type="InterPro" id="IPR055151">
    <property type="entry name" value="GH113"/>
</dbReference>
<name>A0A1X6NSQ8_PORUM</name>
<evidence type="ECO:0008006" key="5">
    <source>
        <dbReference type="Google" id="ProtNLM"/>
    </source>
</evidence>
<feature type="chain" id="PRO_5013230945" description="Glycoside hydrolase family 5 domain-containing protein" evidence="2">
    <location>
        <begin position="26"/>
        <end position="685"/>
    </location>
</feature>
<feature type="compositionally biased region" description="Low complexity" evidence="1">
    <location>
        <begin position="476"/>
        <end position="489"/>
    </location>
</feature>
<proteinExistence type="predicted"/>
<feature type="compositionally biased region" description="Basic residues" evidence="1">
    <location>
        <begin position="490"/>
        <end position="501"/>
    </location>
</feature>
<dbReference type="EMBL" id="KV919120">
    <property type="protein sequence ID" value="OSX71642.1"/>
    <property type="molecule type" value="Genomic_DNA"/>
</dbReference>
<dbReference type="Pfam" id="PF22612">
    <property type="entry name" value="GH113"/>
    <property type="match status" value="1"/>
</dbReference>
<keyword evidence="2" id="KW-0732">Signal</keyword>
<dbReference type="InterPro" id="IPR017853">
    <property type="entry name" value="GH"/>
</dbReference>
<evidence type="ECO:0000313" key="4">
    <source>
        <dbReference type="Proteomes" id="UP000218209"/>
    </source>
</evidence>
<reference evidence="3 4" key="1">
    <citation type="submission" date="2017-03" db="EMBL/GenBank/DDBJ databases">
        <title>WGS assembly of Porphyra umbilicalis.</title>
        <authorList>
            <person name="Brawley S.H."/>
            <person name="Blouin N.A."/>
            <person name="Ficko-Blean E."/>
            <person name="Wheeler G.L."/>
            <person name="Lohr M."/>
            <person name="Goodson H.V."/>
            <person name="Jenkins J.W."/>
            <person name="Blaby-Haas C.E."/>
            <person name="Helliwell K.E."/>
            <person name="Chan C."/>
            <person name="Marriage T."/>
            <person name="Bhattacharya D."/>
            <person name="Klein A.S."/>
            <person name="Badis Y."/>
            <person name="Brodie J."/>
            <person name="Cao Y."/>
            <person name="Collen J."/>
            <person name="Dittami S.M."/>
            <person name="Gachon C.M."/>
            <person name="Green B.R."/>
            <person name="Karpowicz S."/>
            <person name="Kim J.W."/>
            <person name="Kudahl U."/>
            <person name="Lin S."/>
            <person name="Michel G."/>
            <person name="Mittag M."/>
            <person name="Olson B.J."/>
            <person name="Pangilinan J."/>
            <person name="Peng Y."/>
            <person name="Qiu H."/>
            <person name="Shu S."/>
            <person name="Singer J.T."/>
            <person name="Smith A.G."/>
            <person name="Sprecher B.N."/>
            <person name="Wagner V."/>
            <person name="Wang W."/>
            <person name="Wang Z.-Y."/>
            <person name="Yan J."/>
            <person name="Yarish C."/>
            <person name="Zoeuner-Riek S."/>
            <person name="Zhuang Y."/>
            <person name="Zou Y."/>
            <person name="Lindquist E.A."/>
            <person name="Grimwood J."/>
            <person name="Barry K."/>
            <person name="Rokhsar D.S."/>
            <person name="Schmutz J."/>
            <person name="Stiller J.W."/>
            <person name="Grossman A.R."/>
            <person name="Prochnik S.E."/>
        </authorList>
    </citation>
    <scope>NUCLEOTIDE SEQUENCE [LARGE SCALE GENOMIC DNA]</scope>
    <source>
        <strain evidence="3">4086291</strain>
    </source>
</reference>
<keyword evidence="4" id="KW-1185">Reference proteome</keyword>
<feature type="compositionally biased region" description="Basic residues" evidence="1">
    <location>
        <begin position="422"/>
        <end position="448"/>
    </location>
</feature>
<protein>
    <recommendedName>
        <fullName evidence="5">Glycoside hydrolase family 5 domain-containing protein</fullName>
    </recommendedName>
</protein>
<dbReference type="CDD" id="cd19608">
    <property type="entry name" value="GH113_mannanase-like"/>
    <property type="match status" value="1"/>
</dbReference>
<dbReference type="AlphaFoldDB" id="A0A1X6NSQ8"/>
<feature type="region of interest" description="Disordered" evidence="1">
    <location>
        <begin position="418"/>
        <end position="501"/>
    </location>
</feature>
<organism evidence="3 4">
    <name type="scientific">Porphyra umbilicalis</name>
    <name type="common">Purple laver</name>
    <name type="synonym">Red alga</name>
    <dbReference type="NCBI Taxonomy" id="2786"/>
    <lineage>
        <taxon>Eukaryota</taxon>
        <taxon>Rhodophyta</taxon>
        <taxon>Bangiophyceae</taxon>
        <taxon>Bangiales</taxon>
        <taxon>Bangiaceae</taxon>
        <taxon>Porphyra</taxon>
    </lineage>
</organism>
<feature type="compositionally biased region" description="Basic residues" evidence="1">
    <location>
        <begin position="455"/>
        <end position="469"/>
    </location>
</feature>
<accession>A0A1X6NSQ8</accession>
<gene>
    <name evidence="3" type="ORF">BU14_0517s0012</name>
</gene>
<dbReference type="Gene3D" id="3.20.20.80">
    <property type="entry name" value="Glycosidases"/>
    <property type="match status" value="1"/>
</dbReference>